<feature type="compositionally biased region" description="Basic and acidic residues" evidence="3">
    <location>
        <begin position="624"/>
        <end position="635"/>
    </location>
</feature>
<keyword evidence="1" id="KW-0677">Repeat</keyword>
<feature type="repeat" description="PPR" evidence="2">
    <location>
        <begin position="370"/>
        <end position="404"/>
    </location>
</feature>
<reference evidence="5 6" key="1">
    <citation type="submission" date="2023-01" db="EMBL/GenBank/DDBJ databases">
        <authorList>
            <person name="Kreplak J."/>
        </authorList>
    </citation>
    <scope>NUCLEOTIDE SEQUENCE [LARGE SCALE GENOMIC DNA]</scope>
</reference>
<feature type="region of interest" description="Disordered" evidence="3">
    <location>
        <begin position="622"/>
        <end position="643"/>
    </location>
</feature>
<evidence type="ECO:0000256" key="1">
    <source>
        <dbReference type="ARBA" id="ARBA00022737"/>
    </source>
</evidence>
<organism evidence="5 6">
    <name type="scientific">Vicia faba</name>
    <name type="common">Broad bean</name>
    <name type="synonym">Faba vulgaris</name>
    <dbReference type="NCBI Taxonomy" id="3906"/>
    <lineage>
        <taxon>Eukaryota</taxon>
        <taxon>Viridiplantae</taxon>
        <taxon>Streptophyta</taxon>
        <taxon>Embryophyta</taxon>
        <taxon>Tracheophyta</taxon>
        <taxon>Spermatophyta</taxon>
        <taxon>Magnoliopsida</taxon>
        <taxon>eudicotyledons</taxon>
        <taxon>Gunneridae</taxon>
        <taxon>Pentapetalae</taxon>
        <taxon>rosids</taxon>
        <taxon>fabids</taxon>
        <taxon>Fabales</taxon>
        <taxon>Fabaceae</taxon>
        <taxon>Papilionoideae</taxon>
        <taxon>50 kb inversion clade</taxon>
        <taxon>NPAAA clade</taxon>
        <taxon>Hologalegina</taxon>
        <taxon>IRL clade</taxon>
        <taxon>Fabeae</taxon>
        <taxon>Vicia</taxon>
    </lineage>
</organism>
<dbReference type="PANTHER" id="PTHR47003">
    <property type="entry name" value="OS01G0970900 PROTEIN"/>
    <property type="match status" value="1"/>
</dbReference>
<evidence type="ECO:0000313" key="5">
    <source>
        <dbReference type="EMBL" id="CAI8609854.1"/>
    </source>
</evidence>
<evidence type="ECO:0000313" key="6">
    <source>
        <dbReference type="Proteomes" id="UP001157006"/>
    </source>
</evidence>
<dbReference type="InterPro" id="IPR033443">
    <property type="entry name" value="PROP1-like_PPR_dom"/>
</dbReference>
<keyword evidence="6" id="KW-1185">Reference proteome</keyword>
<evidence type="ECO:0000256" key="2">
    <source>
        <dbReference type="PROSITE-ProRule" id="PRU00708"/>
    </source>
</evidence>
<dbReference type="PANTHER" id="PTHR47003:SF2">
    <property type="entry name" value="OS01G0970900 PROTEIN"/>
    <property type="match status" value="1"/>
</dbReference>
<dbReference type="AlphaFoldDB" id="A0AAV1AHK9"/>
<dbReference type="InterPro" id="IPR044578">
    <property type="entry name" value="BIR6-like"/>
</dbReference>
<dbReference type="NCBIfam" id="TIGR00756">
    <property type="entry name" value="PPR"/>
    <property type="match status" value="4"/>
</dbReference>
<proteinExistence type="predicted"/>
<sequence>MNRMKAISSSLRFLNSSLATRVLATRNQVTHFSSSSISLPLFNRSHDSLPSHNTHKKLYFSSKPNSILELVFSNDWSEEVEKELENSRQSLTHETVVYVLKRLDRNPLKVFSFFNWVSEREWFMSSSSLYSLVLRVLASGKKMKEFWITLRTMKEKGFYLDEDTYLTISTGFKKEKLNSDVSALSHFYNGMIHQNAMQSVVQKVVGIILGSDWNDEVENELAKVKIQLSDNFVIRVLKEVRSSPLKAYKFFHWVGKQSGYQQNTVTYNAVARVLARTESIEEFWSVFEEMKSVGHELDLDTYIKISRQLQKNRMMEDAVKLYEHMMDSSYKPSVSDCVILLKSISGSDKPNLDLVFRVAKKFESGGYTLSKAVYDSIHRSLTSAGRFDEAERIVETMKNAGYEPDNITYSQIIFGLCKTRRFEEAHKVIEEMQACDCRPDIKTWTILIQGYCDAGELDNALLSLYKMMEHNGYVDADLLEVLVGGFLTQKRIDGAYKLLLEITGRCSVCPWQATFKKLIQSLLGVRMFEEALVLLRLMKTKNYPPYHEPFVSHISKFGTMEDAVEFLKVLSIKSYPSHNVYLQIFESLFQEGRHSEAKDLLYKSPHHIRKHSKIYELFGSSESETAKSETAKSETAETQIAAN</sequence>
<name>A0AAV1AHK9_VICFA</name>
<dbReference type="Gene3D" id="1.25.40.10">
    <property type="entry name" value="Tetratricopeptide repeat domain"/>
    <property type="match status" value="4"/>
</dbReference>
<dbReference type="InterPro" id="IPR002885">
    <property type="entry name" value="PPR_rpt"/>
</dbReference>
<evidence type="ECO:0000256" key="3">
    <source>
        <dbReference type="SAM" id="MobiDB-lite"/>
    </source>
</evidence>
<feature type="repeat" description="PPR" evidence="2">
    <location>
        <begin position="263"/>
        <end position="297"/>
    </location>
</feature>
<feature type="domain" description="PROP1-like PPR" evidence="4">
    <location>
        <begin position="315"/>
        <end position="482"/>
    </location>
</feature>
<evidence type="ECO:0000259" key="4">
    <source>
        <dbReference type="Pfam" id="PF17177"/>
    </source>
</evidence>
<dbReference type="InterPro" id="IPR011990">
    <property type="entry name" value="TPR-like_helical_dom_sf"/>
</dbReference>
<dbReference type="GO" id="GO:0008380">
    <property type="term" value="P:RNA splicing"/>
    <property type="evidence" value="ECO:0007669"/>
    <property type="project" value="InterPro"/>
</dbReference>
<feature type="repeat" description="PPR" evidence="2">
    <location>
        <begin position="298"/>
        <end position="332"/>
    </location>
</feature>
<feature type="repeat" description="PPR" evidence="2">
    <location>
        <begin position="440"/>
        <end position="475"/>
    </location>
</feature>
<dbReference type="Pfam" id="PF17177">
    <property type="entry name" value="PPR_long"/>
    <property type="match status" value="1"/>
</dbReference>
<dbReference type="Pfam" id="PF01535">
    <property type="entry name" value="PPR"/>
    <property type="match status" value="1"/>
</dbReference>
<dbReference type="EMBL" id="OX451739">
    <property type="protein sequence ID" value="CAI8609854.1"/>
    <property type="molecule type" value="Genomic_DNA"/>
</dbReference>
<feature type="repeat" description="PPR" evidence="2">
    <location>
        <begin position="405"/>
        <end position="439"/>
    </location>
</feature>
<accession>A0AAV1AHK9</accession>
<dbReference type="PROSITE" id="PS51375">
    <property type="entry name" value="PPR"/>
    <property type="match status" value="5"/>
</dbReference>
<dbReference type="Proteomes" id="UP001157006">
    <property type="component" value="Chromosome 4"/>
</dbReference>
<gene>
    <name evidence="5" type="ORF">VFH_IV153640</name>
</gene>
<protein>
    <recommendedName>
        <fullName evidence="4">PROP1-like PPR domain-containing protein</fullName>
    </recommendedName>
</protein>